<evidence type="ECO:0000313" key="2">
    <source>
        <dbReference type="Proteomes" id="UP000316184"/>
    </source>
</evidence>
<proteinExistence type="predicted"/>
<keyword evidence="2" id="KW-1185">Reference proteome</keyword>
<dbReference type="Proteomes" id="UP000316184">
    <property type="component" value="Unassembled WGS sequence"/>
</dbReference>
<evidence type="ECO:0008006" key="3">
    <source>
        <dbReference type="Google" id="ProtNLM"/>
    </source>
</evidence>
<accession>A0A561U460</accession>
<name>A0A561U460_9PSEU</name>
<gene>
    <name evidence="1" type="ORF">FHU35_14422</name>
</gene>
<comment type="caution">
    <text evidence="1">The sequence shown here is derived from an EMBL/GenBank/DDBJ whole genome shotgun (WGS) entry which is preliminary data.</text>
</comment>
<sequence length="120" mass="13130">MFVVARAKVFGVDARDLHGVRAADAVGDAVEAIRRGSRVVISDPGRPERVAHHHVDQARAWVLEGDRERALGELNAARDVSPSQVRGHPSVRETAWSLLRQPRVSAGAVEFARWVGLKPN</sequence>
<evidence type="ECO:0000313" key="1">
    <source>
        <dbReference type="EMBL" id="TWF94140.1"/>
    </source>
</evidence>
<reference evidence="1 2" key="1">
    <citation type="submission" date="2019-06" db="EMBL/GenBank/DDBJ databases">
        <title>Sequencing the genomes of 1000 actinobacteria strains.</title>
        <authorList>
            <person name="Klenk H.-P."/>
        </authorList>
    </citation>
    <scope>NUCLEOTIDE SEQUENCE [LARGE SCALE GENOMIC DNA]</scope>
    <source>
        <strain evidence="1 2">DSM 46699</strain>
    </source>
</reference>
<protein>
    <recommendedName>
        <fullName evidence="3">Tetratricopeptide repeat protein</fullName>
    </recommendedName>
</protein>
<dbReference type="AlphaFoldDB" id="A0A561U460"/>
<dbReference type="EMBL" id="VIWX01000004">
    <property type="protein sequence ID" value="TWF94140.1"/>
    <property type="molecule type" value="Genomic_DNA"/>
</dbReference>
<organism evidence="1 2">
    <name type="scientific">Saccharopolyspora dendranthemae</name>
    <dbReference type="NCBI Taxonomy" id="1181886"/>
    <lineage>
        <taxon>Bacteria</taxon>
        <taxon>Bacillati</taxon>
        <taxon>Actinomycetota</taxon>
        <taxon>Actinomycetes</taxon>
        <taxon>Pseudonocardiales</taxon>
        <taxon>Pseudonocardiaceae</taxon>
        <taxon>Saccharopolyspora</taxon>
    </lineage>
</organism>